<evidence type="ECO:0008006" key="4">
    <source>
        <dbReference type="Google" id="ProtNLM"/>
    </source>
</evidence>
<evidence type="ECO:0000313" key="2">
    <source>
        <dbReference type="EMBL" id="RWA03794.1"/>
    </source>
</evidence>
<proteinExistence type="predicted"/>
<feature type="compositionally biased region" description="Basic and acidic residues" evidence="1">
    <location>
        <begin position="514"/>
        <end position="524"/>
    </location>
</feature>
<feature type="compositionally biased region" description="Polar residues" evidence="1">
    <location>
        <begin position="451"/>
        <end position="460"/>
    </location>
</feature>
<gene>
    <name evidence="2" type="ORF">EKO27_g11311</name>
</gene>
<evidence type="ECO:0000256" key="1">
    <source>
        <dbReference type="SAM" id="MobiDB-lite"/>
    </source>
</evidence>
<keyword evidence="3" id="KW-1185">Reference proteome</keyword>
<comment type="caution">
    <text evidence="2">The sequence shown here is derived from an EMBL/GenBank/DDBJ whole genome shotgun (WGS) entry which is preliminary data.</text>
</comment>
<dbReference type="EMBL" id="RYZI01000699">
    <property type="protein sequence ID" value="RWA03794.1"/>
    <property type="molecule type" value="Genomic_DNA"/>
</dbReference>
<accession>A0A439CNR5</accession>
<dbReference type="STRING" id="363999.A0A439CNR5"/>
<feature type="compositionally biased region" description="Basic and acidic residues" evidence="1">
    <location>
        <begin position="623"/>
        <end position="636"/>
    </location>
</feature>
<feature type="compositionally biased region" description="Polar residues" evidence="1">
    <location>
        <begin position="598"/>
        <end position="608"/>
    </location>
</feature>
<organism evidence="2 3">
    <name type="scientific">Xylaria grammica</name>
    <dbReference type="NCBI Taxonomy" id="363999"/>
    <lineage>
        <taxon>Eukaryota</taxon>
        <taxon>Fungi</taxon>
        <taxon>Dikarya</taxon>
        <taxon>Ascomycota</taxon>
        <taxon>Pezizomycotina</taxon>
        <taxon>Sordariomycetes</taxon>
        <taxon>Xylariomycetidae</taxon>
        <taxon>Xylariales</taxon>
        <taxon>Xylariaceae</taxon>
        <taxon>Xylaria</taxon>
    </lineage>
</organism>
<name>A0A439CNR5_9PEZI</name>
<feature type="region of interest" description="Disordered" evidence="1">
    <location>
        <begin position="410"/>
        <end position="643"/>
    </location>
</feature>
<feature type="compositionally biased region" description="Polar residues" evidence="1">
    <location>
        <begin position="531"/>
        <end position="559"/>
    </location>
</feature>
<reference evidence="2 3" key="1">
    <citation type="submission" date="2018-12" db="EMBL/GenBank/DDBJ databases">
        <title>Draft genome sequence of Xylaria grammica IHI A82.</title>
        <authorList>
            <person name="Buettner E."/>
            <person name="Kellner H."/>
        </authorList>
    </citation>
    <scope>NUCLEOTIDE SEQUENCE [LARGE SCALE GENOMIC DNA]</scope>
    <source>
        <strain evidence="2 3">IHI A82</strain>
    </source>
</reference>
<protein>
    <recommendedName>
        <fullName evidence="4">Ankyrin 2,3/unc44</fullName>
    </recommendedName>
</protein>
<dbReference type="AlphaFoldDB" id="A0A439CNR5"/>
<evidence type="ECO:0000313" key="3">
    <source>
        <dbReference type="Proteomes" id="UP000286045"/>
    </source>
</evidence>
<dbReference type="Proteomes" id="UP000286045">
    <property type="component" value="Unassembled WGS sequence"/>
</dbReference>
<sequence length="643" mass="73008">MASPECDPRKTYARDLVALSDVELDRYLEAHRLEGGATGAAAVVVEDPQNLPESFIQRLRDRARKMGNAAQSLPVDLDRVNVRLLEIPADNDPLPRPLFGTGKSTTEPGTPTRTYVIYARDRYHELINRGGRPLYPVDLLDSVAEDPRAYRDMLRPWLDHHNQDPPEWDLYGKQLRRWKAFLHWQQKNRREDPPLEVEGTYEIFVRDFRRASPTYTEAVKELLAHYGPARPFQFHDDPKQQDKLMTWIEYLGFECAVHYLYVHDVKKNQTEYDKAWKTLVETKVLRPFETEEYVRTTECAIHHDREREQAYRAVKSAKTFLLSAQQAEDNPRESCCGKPAAGTHIRVAQSSLDAANESLAVIERRNGLVTNFIVEIQCWRIAQRRVERKWAQVEWILEQLPMVEAEMNECGEAETGPDSTRGTGGGRDQDNVGAVGRVSQKQRQNTHEPDSPSNGDVRSGSQGGIHKRSHDDTNDNEPPSKRLRSTRRDPASGNEPPRGAKTESAGEPQRCRASKIERPDGDKRAVRKVNGYTSSKATKSSNGAQRRNKSTQDTPQASATPLPLRRSARIAARQQASKATDPSDIAKSSPRITRKTVHPSSIWQQNLQAKVPATKITKRRARSGAERRSPQPERVPKGNRRNR</sequence>